<evidence type="ECO:0000313" key="2">
    <source>
        <dbReference type="WBParaSite" id="MhA1_Contig110.frz3.fgene1"/>
    </source>
</evidence>
<organism evidence="1 2">
    <name type="scientific">Meloidogyne hapla</name>
    <name type="common">Root-knot nematode worm</name>
    <dbReference type="NCBI Taxonomy" id="6305"/>
    <lineage>
        <taxon>Eukaryota</taxon>
        <taxon>Metazoa</taxon>
        <taxon>Ecdysozoa</taxon>
        <taxon>Nematoda</taxon>
        <taxon>Chromadorea</taxon>
        <taxon>Rhabditida</taxon>
        <taxon>Tylenchina</taxon>
        <taxon>Tylenchomorpha</taxon>
        <taxon>Tylenchoidea</taxon>
        <taxon>Meloidogynidae</taxon>
        <taxon>Meloidogyninae</taxon>
        <taxon>Meloidogyne</taxon>
    </lineage>
</organism>
<evidence type="ECO:0000313" key="1">
    <source>
        <dbReference type="Proteomes" id="UP000095281"/>
    </source>
</evidence>
<dbReference type="InterPro" id="IPR036525">
    <property type="entry name" value="Tubulin/FtsZ_GTPase_sf"/>
</dbReference>
<keyword evidence="1" id="KW-1185">Reference proteome</keyword>
<protein>
    <submittedName>
        <fullName evidence="2">Tubulin domain-containing protein</fullName>
    </submittedName>
</protein>
<dbReference type="Gene3D" id="3.40.50.1440">
    <property type="entry name" value="Tubulin/FtsZ, GTPase domain"/>
    <property type="match status" value="1"/>
</dbReference>
<dbReference type="SUPFAM" id="SSF52490">
    <property type="entry name" value="Tubulin nucleotide-binding domain-like"/>
    <property type="match status" value="1"/>
</dbReference>
<reference evidence="2" key="1">
    <citation type="submission" date="2016-11" db="UniProtKB">
        <authorList>
            <consortium name="WormBaseParasite"/>
        </authorList>
    </citation>
    <scope>IDENTIFICATION</scope>
</reference>
<proteinExistence type="predicted"/>
<dbReference type="AlphaFoldDB" id="A0A1I8AYA7"/>
<dbReference type="WBParaSite" id="MhA1_Contig110.frz3.fgene1">
    <property type="protein sequence ID" value="MhA1_Contig110.frz3.fgene1"/>
    <property type="gene ID" value="MhA1_Contig110.frz3.fgene1"/>
</dbReference>
<name>A0A1I8AYA7_MELHA</name>
<dbReference type="Proteomes" id="UP000095281">
    <property type="component" value="Unplaced"/>
</dbReference>
<accession>A0A1I8AYA7</accession>
<sequence>MIIERSPSLSLPSIRHRKSPQPLMSHTIRFLQLIRRCSFYVDNESIYDHLSSHAEVQIGNASWELYLEHGIQPDGRMTSKQSAQDASFSPFFSETGNGRCSHVGINYQQPTVIIVLVNMVQWILRSKLPSGGQLEHEACGDAENGGQLVEMQQVDGGTAMDAMLIPMRHSLC</sequence>